<dbReference type="InterPro" id="IPR003591">
    <property type="entry name" value="Leu-rich_rpt_typical-subtyp"/>
</dbReference>
<dbReference type="FunFam" id="3.80.10.10:FF:001164">
    <property type="entry name" value="GH01279p"/>
    <property type="match status" value="1"/>
</dbReference>
<keyword evidence="1" id="KW-0433">Leucine-rich repeat</keyword>
<dbReference type="PANTHER" id="PTHR45712:SF22">
    <property type="entry name" value="INSULIN-LIKE GROWTH FACTOR-BINDING PROTEIN COMPLEX ACID LABILE SUBUNIT"/>
    <property type="match status" value="1"/>
</dbReference>
<protein>
    <submittedName>
        <fullName evidence="3">Toll-like receptor 22B</fullName>
    </submittedName>
</protein>
<reference evidence="3" key="1">
    <citation type="journal article" date="2014" name="Genome Biol. Evol.">
        <title>Constraint and adaptation in newt Toll-like receptor genes.</title>
        <authorList>
            <person name="Babik W."/>
            <person name="Dudek K."/>
            <person name="Fijarczyk A."/>
            <person name="Pabijan M."/>
            <person name="Stuglik M."/>
            <person name="Szkotak R."/>
            <person name="Zielinski P."/>
        </authorList>
    </citation>
    <scope>NUCLEOTIDE SEQUENCE</scope>
    <source>
        <strain evidence="3">TLR22B_2530_A</strain>
    </source>
</reference>
<organism evidence="3">
    <name type="scientific">Lissotriton montandoni</name>
    <name type="common">Carpathian newt</name>
    <dbReference type="NCBI Taxonomy" id="323754"/>
    <lineage>
        <taxon>Eukaryota</taxon>
        <taxon>Metazoa</taxon>
        <taxon>Chordata</taxon>
        <taxon>Craniata</taxon>
        <taxon>Vertebrata</taxon>
        <taxon>Euteleostomi</taxon>
        <taxon>Amphibia</taxon>
        <taxon>Batrachia</taxon>
        <taxon>Caudata</taxon>
        <taxon>Salamandroidea</taxon>
        <taxon>Salamandridae</taxon>
        <taxon>Pleurodelinae</taxon>
        <taxon>Lissotriton</taxon>
    </lineage>
</organism>
<accession>A0A0A7M178</accession>
<evidence type="ECO:0000256" key="2">
    <source>
        <dbReference type="ARBA" id="ARBA00022737"/>
    </source>
</evidence>
<feature type="non-terminal residue" evidence="3">
    <location>
        <position position="675"/>
    </location>
</feature>
<sequence length="675" mass="75024">WGATCYSLKDCVVHSLGGEHTKVLCYKVGLLKLPSSWPSWLPSMVISLDASQNQISILQQSDLQTLSQLRVLNVSQNEIHTIERHTFSSQGRLELLNLTANRLTVLSDSMFSGLVNLTTLLLSHNNITAIEKDAFAELQRLTVINLTSNKLQTLDSLHAVFELKTLGKMHIGDNGLHNFLTEDLRVTLMNLTELDFSKNPLSGINVTSNVLQNLQALDSSFIGMGHSVTWFLQDPCFLKGLKSLFLNRVYMKPSELSDLIQGLSCSSLENIQLANLNLTDSDNLVEKICSFQPNLRNLQLQGNNFTGLKKDVFENCTALRHLDLSMNHFKQVSKLTFRHLNMLQVLSLANNQLITVADDILHLPALRRLDLSYNKIQDIFLNQSATSSSLTHLNLGSNKLIEIWSSSQFQALGNLLELQLGINRLLDIATPFSPSLMKLIDLEISKNKLTSIRKHTFINLSALQTLNLAANQIESIELGAFDGLGHLETLLLCSNNIASPLLEKNIFNGLVSLKNLQFFSNVISYDSSKPIANPPFLHLKSLQILAINSQRHLGLRNLPANFFEGLVAVQKIHAGNLAVNNLDPEIFQYTPDLKELDISNNPLTSINQAVLEAVPNLTELHIQQLGLKTLDAVIKAKLSRLILLRATGNQLQSVKLSLPKALPSLLFLDIGQNPF</sequence>
<feature type="non-terminal residue" evidence="3">
    <location>
        <position position="1"/>
    </location>
</feature>
<evidence type="ECO:0000313" key="3">
    <source>
        <dbReference type="EMBL" id="AIZ72319.1"/>
    </source>
</evidence>
<dbReference type="AlphaFoldDB" id="A0A0A7M178"/>
<keyword evidence="2" id="KW-0677">Repeat</keyword>
<gene>
    <name evidence="3" type="primary">TLR22B</name>
</gene>
<proteinExistence type="predicted"/>
<dbReference type="InterPro" id="IPR050333">
    <property type="entry name" value="SLRP"/>
</dbReference>
<dbReference type="EMBL" id="KP181598">
    <property type="protein sequence ID" value="AIZ72319.1"/>
    <property type="molecule type" value="Genomic_DNA"/>
</dbReference>
<name>A0A0A7M178_9SALA</name>
<dbReference type="PROSITE" id="PS51450">
    <property type="entry name" value="LRR"/>
    <property type="match status" value="2"/>
</dbReference>
<dbReference type="SMART" id="SM00369">
    <property type="entry name" value="LRR_TYP"/>
    <property type="match status" value="14"/>
</dbReference>
<dbReference type="SMART" id="SM00365">
    <property type="entry name" value="LRR_SD22"/>
    <property type="match status" value="5"/>
</dbReference>
<dbReference type="Gene3D" id="3.80.10.10">
    <property type="entry name" value="Ribonuclease Inhibitor"/>
    <property type="match status" value="5"/>
</dbReference>
<dbReference type="Pfam" id="PF13855">
    <property type="entry name" value="LRR_8"/>
    <property type="match status" value="4"/>
</dbReference>
<dbReference type="InterPro" id="IPR001611">
    <property type="entry name" value="Leu-rich_rpt"/>
</dbReference>
<dbReference type="InterPro" id="IPR032675">
    <property type="entry name" value="LRR_dom_sf"/>
</dbReference>
<dbReference type="SUPFAM" id="SSF52058">
    <property type="entry name" value="L domain-like"/>
    <property type="match status" value="3"/>
</dbReference>
<dbReference type="PANTHER" id="PTHR45712">
    <property type="entry name" value="AGAP008170-PA"/>
    <property type="match status" value="1"/>
</dbReference>
<keyword evidence="3" id="KW-0675">Receptor</keyword>
<evidence type="ECO:0000256" key="1">
    <source>
        <dbReference type="ARBA" id="ARBA00022614"/>
    </source>
</evidence>